<dbReference type="EMBL" id="CP163443">
    <property type="protein sequence ID" value="XDQ57616.1"/>
    <property type="molecule type" value="Genomic_DNA"/>
</dbReference>
<organism evidence="2">
    <name type="scientific">Streptomyces sp. R41</name>
    <dbReference type="NCBI Taxonomy" id="3238632"/>
    <lineage>
        <taxon>Bacteria</taxon>
        <taxon>Bacillati</taxon>
        <taxon>Actinomycetota</taxon>
        <taxon>Actinomycetes</taxon>
        <taxon>Kitasatosporales</taxon>
        <taxon>Streptomycetaceae</taxon>
        <taxon>Streptomyces</taxon>
    </lineage>
</organism>
<dbReference type="RefSeq" id="WP_369250677.1">
    <property type="nucleotide sequence ID" value="NZ_CP163443.1"/>
</dbReference>
<dbReference type="AlphaFoldDB" id="A0AB39RSV1"/>
<evidence type="ECO:0000313" key="2">
    <source>
        <dbReference type="EMBL" id="XDQ57616.1"/>
    </source>
</evidence>
<protein>
    <submittedName>
        <fullName evidence="2">Uncharacterized protein</fullName>
    </submittedName>
</protein>
<feature type="compositionally biased region" description="Low complexity" evidence="1">
    <location>
        <begin position="105"/>
        <end position="119"/>
    </location>
</feature>
<accession>A0AB39RSV1</accession>
<evidence type="ECO:0000256" key="1">
    <source>
        <dbReference type="SAM" id="MobiDB-lite"/>
    </source>
</evidence>
<name>A0AB39RSV1_9ACTN</name>
<reference evidence="2" key="1">
    <citation type="submission" date="2024-07" db="EMBL/GenBank/DDBJ databases">
        <authorList>
            <person name="Yu S.T."/>
        </authorList>
    </citation>
    <scope>NUCLEOTIDE SEQUENCE</scope>
    <source>
        <strain evidence="2">R41</strain>
    </source>
</reference>
<proteinExistence type="predicted"/>
<sequence>MVHQILANAELSQWKKHRKVVARLVPLLPPKLRATYLVGATYEQQRFWTEIFRLSAAPRTAAARTLPRSRRVTPAEVAAFTSRAAAVGPTPLLATESRTSRPYGARPRAPARRSAPSSPNCAADT</sequence>
<gene>
    <name evidence="2" type="ORF">AB5J53_41080</name>
</gene>
<feature type="region of interest" description="Disordered" evidence="1">
    <location>
        <begin position="89"/>
        <end position="125"/>
    </location>
</feature>